<evidence type="ECO:0000313" key="2">
    <source>
        <dbReference type="Proteomes" id="UP001431313"/>
    </source>
</evidence>
<dbReference type="EMBL" id="JANUGQ010000010">
    <property type="protein sequence ID" value="MCS0636805.1"/>
    <property type="molecule type" value="Genomic_DNA"/>
</dbReference>
<sequence>MTRLDTTVTWVDARERLPRRGGTPVAVATTGRYPPESAAELETGVGEEFWLVRPMVFATLHFAADGTEQRNCFVDSDGYAYDLDSDEVVTHWAELPALPGRAAHLVLGEDVQPALRDARDARPAG</sequence>
<dbReference type="RefSeq" id="WP_258788060.1">
    <property type="nucleotide sequence ID" value="NZ_JANUGQ010000010.1"/>
</dbReference>
<dbReference type="InterPro" id="IPR048167">
    <property type="entry name" value="AQJ64_40280-like"/>
</dbReference>
<organism evidence="1 2">
    <name type="scientific">Streptomyces pyxinae</name>
    <dbReference type="NCBI Taxonomy" id="2970734"/>
    <lineage>
        <taxon>Bacteria</taxon>
        <taxon>Bacillati</taxon>
        <taxon>Actinomycetota</taxon>
        <taxon>Actinomycetes</taxon>
        <taxon>Kitasatosporales</taxon>
        <taxon>Streptomycetaceae</taxon>
        <taxon>Streptomyces</taxon>
    </lineage>
</organism>
<keyword evidence="2" id="KW-1185">Reference proteome</keyword>
<accession>A0ABT2CHB7</accession>
<protein>
    <submittedName>
        <fullName evidence="1">Amine oxidase</fullName>
    </submittedName>
</protein>
<dbReference type="NCBIfam" id="NF041588">
    <property type="entry name" value="AQJ64_40280_fam"/>
    <property type="match status" value="1"/>
</dbReference>
<reference evidence="1" key="1">
    <citation type="submission" date="2022-08" db="EMBL/GenBank/DDBJ databases">
        <authorList>
            <person name="Somphong A."/>
            <person name="Phongsopitanun W."/>
        </authorList>
    </citation>
    <scope>NUCLEOTIDE SEQUENCE</scope>
    <source>
        <strain evidence="1">LP05-1</strain>
    </source>
</reference>
<dbReference type="Proteomes" id="UP001431313">
    <property type="component" value="Unassembled WGS sequence"/>
</dbReference>
<proteinExistence type="predicted"/>
<evidence type="ECO:0000313" key="1">
    <source>
        <dbReference type="EMBL" id="MCS0636805.1"/>
    </source>
</evidence>
<name>A0ABT2CHB7_9ACTN</name>
<gene>
    <name evidence="1" type="ORF">NX801_14270</name>
</gene>
<comment type="caution">
    <text evidence="1">The sequence shown here is derived from an EMBL/GenBank/DDBJ whole genome shotgun (WGS) entry which is preliminary data.</text>
</comment>